<organism evidence="3 4">
    <name type="scientific">Rhizobium lentis</name>
    <dbReference type="NCBI Taxonomy" id="1138194"/>
    <lineage>
        <taxon>Bacteria</taxon>
        <taxon>Pseudomonadati</taxon>
        <taxon>Pseudomonadota</taxon>
        <taxon>Alphaproteobacteria</taxon>
        <taxon>Hyphomicrobiales</taxon>
        <taxon>Rhizobiaceae</taxon>
        <taxon>Rhizobium/Agrobacterium group</taxon>
        <taxon>Rhizobium</taxon>
    </lineage>
</organism>
<keyword evidence="3" id="KW-0645">Protease</keyword>
<evidence type="ECO:0000259" key="1">
    <source>
        <dbReference type="Pfam" id="PF00557"/>
    </source>
</evidence>
<dbReference type="Pfam" id="PF00557">
    <property type="entry name" value="Peptidase_M24"/>
    <property type="match status" value="1"/>
</dbReference>
<accession>A0A7W8XKA2</accession>
<dbReference type="AlphaFoldDB" id="A0A7W8XKA2"/>
<feature type="domain" description="Peptidase M24" evidence="1">
    <location>
        <begin position="169"/>
        <end position="372"/>
    </location>
</feature>
<evidence type="ECO:0000313" key="4">
    <source>
        <dbReference type="Proteomes" id="UP000528824"/>
    </source>
</evidence>
<dbReference type="EC" id="3.4.13.9" evidence="3"/>
<sequence>MAISRGPQAFPRNEYLRRLSLVKSEMADRDISVLVVSDQHNITYLTGYTARSAYVPQALVVAADEEEPVFILRRMDAPAALHQCFMSRDKIIGYPEELIAHPSKDGYDAVVDYLQAAGLEKHGIGIEQYNLSTLTVDKLKRRLASTRFVDCTKMVTWVRLVKSDFEIEVMREAAAISDAAIARAAEVLRPGVREADACAEIASTLIRGVNGKPGTRLEEIVMCTSPRTGTCHIPWSEDILREGSQVNIEVAGSRHGYCAALMRTYSIGTPSDRLRRVHDIQLEGLEAALQAVQPGATCSDVANAFYRTIEGKGLKKESRCGYAQGIGWTEPTASLRDGDLTALKPNMTFHLMLGNWIDEDFGYVISETFRVTPSGVEVLTRAPRQIYVIS</sequence>
<name>A0A7W8XKA2_9HYPH</name>
<dbReference type="PANTHER" id="PTHR46112:SF2">
    <property type="entry name" value="XAA-PRO AMINOPEPTIDASE P-RELATED"/>
    <property type="match status" value="1"/>
</dbReference>
<dbReference type="InterPro" id="IPR000587">
    <property type="entry name" value="Creatinase_N"/>
</dbReference>
<dbReference type="InterPro" id="IPR029149">
    <property type="entry name" value="Creatin/AminoP/Spt16_N"/>
</dbReference>
<dbReference type="SUPFAM" id="SSF55920">
    <property type="entry name" value="Creatinase/aminopeptidase"/>
    <property type="match status" value="1"/>
</dbReference>
<dbReference type="Pfam" id="PF01321">
    <property type="entry name" value="Creatinase_N"/>
    <property type="match status" value="1"/>
</dbReference>
<evidence type="ECO:0000313" key="3">
    <source>
        <dbReference type="EMBL" id="MBB5564371.1"/>
    </source>
</evidence>
<dbReference type="InterPro" id="IPR000994">
    <property type="entry name" value="Pept_M24"/>
</dbReference>
<keyword evidence="3" id="KW-0378">Hydrolase</keyword>
<dbReference type="CDD" id="cd01066">
    <property type="entry name" value="APP_MetAP"/>
    <property type="match status" value="1"/>
</dbReference>
<dbReference type="Gene3D" id="3.40.350.10">
    <property type="entry name" value="Creatinase/prolidase N-terminal domain"/>
    <property type="match status" value="1"/>
</dbReference>
<dbReference type="InterPro" id="IPR036005">
    <property type="entry name" value="Creatinase/aminopeptidase-like"/>
</dbReference>
<dbReference type="InterPro" id="IPR050659">
    <property type="entry name" value="Peptidase_M24B"/>
</dbReference>
<keyword evidence="4" id="KW-1185">Reference proteome</keyword>
<dbReference type="Gene3D" id="3.90.230.10">
    <property type="entry name" value="Creatinase/methionine aminopeptidase superfamily"/>
    <property type="match status" value="1"/>
</dbReference>
<dbReference type="EMBL" id="JACHBC010000020">
    <property type="protein sequence ID" value="MBB5564371.1"/>
    <property type="molecule type" value="Genomic_DNA"/>
</dbReference>
<feature type="domain" description="Creatinase N-terminal" evidence="2">
    <location>
        <begin position="18"/>
        <end position="161"/>
    </location>
</feature>
<reference evidence="3 4" key="1">
    <citation type="submission" date="2020-08" db="EMBL/GenBank/DDBJ databases">
        <title>Genomic Encyclopedia of Type Strains, Phase IV (KMG-V): Genome sequencing to study the core and pangenomes of soil and plant-associated prokaryotes.</title>
        <authorList>
            <person name="Whitman W."/>
        </authorList>
    </citation>
    <scope>NUCLEOTIDE SEQUENCE [LARGE SCALE GENOMIC DNA]</scope>
    <source>
        <strain evidence="3 4">SEMIA 4034</strain>
    </source>
</reference>
<dbReference type="GO" id="GO:0102009">
    <property type="term" value="F:proline dipeptidase activity"/>
    <property type="evidence" value="ECO:0007669"/>
    <property type="project" value="UniProtKB-EC"/>
</dbReference>
<dbReference type="PANTHER" id="PTHR46112">
    <property type="entry name" value="AMINOPEPTIDASE"/>
    <property type="match status" value="1"/>
</dbReference>
<dbReference type="Proteomes" id="UP000528824">
    <property type="component" value="Unassembled WGS sequence"/>
</dbReference>
<keyword evidence="3" id="KW-0224">Dipeptidase</keyword>
<evidence type="ECO:0000259" key="2">
    <source>
        <dbReference type="Pfam" id="PF01321"/>
    </source>
</evidence>
<protein>
    <submittedName>
        <fullName evidence="3">Xaa-Pro dipeptidase/ectoine hydrolase</fullName>
        <ecNumber evidence="3">3.4.13.9</ecNumber>
    </submittedName>
</protein>
<proteinExistence type="predicted"/>
<dbReference type="SUPFAM" id="SSF53092">
    <property type="entry name" value="Creatinase/prolidase N-terminal domain"/>
    <property type="match status" value="1"/>
</dbReference>
<gene>
    <name evidence="3" type="ORF">GGI59_006079</name>
</gene>
<comment type="caution">
    <text evidence="3">The sequence shown here is derived from an EMBL/GenBank/DDBJ whole genome shotgun (WGS) entry which is preliminary data.</text>
</comment>
<dbReference type="RefSeq" id="WP_183919918.1">
    <property type="nucleotide sequence ID" value="NZ_JACHBB010000020.1"/>
</dbReference>